<protein>
    <submittedName>
        <fullName evidence="3">DUF2062 domain-containing protein</fullName>
    </submittedName>
</protein>
<name>A0ABS8YNL3_9BACL</name>
<reference evidence="3 4" key="1">
    <citation type="submission" date="2021-11" db="EMBL/GenBank/DDBJ databases">
        <title>Draft genome sequence of Paenibacillus profundus YoMME, a new Gram-positive bacteria with exoelectrogenic properties.</title>
        <authorList>
            <person name="Hubenova Y."/>
            <person name="Hubenova E."/>
            <person name="Manasiev Y."/>
            <person name="Peykov S."/>
            <person name="Mitov M."/>
        </authorList>
    </citation>
    <scope>NUCLEOTIDE SEQUENCE [LARGE SCALE GENOMIC DNA]</scope>
    <source>
        <strain evidence="3 4">YoMME</strain>
    </source>
</reference>
<keyword evidence="1" id="KW-0812">Transmembrane</keyword>
<keyword evidence="1" id="KW-1133">Transmembrane helix</keyword>
<organism evidence="3 4">
    <name type="scientific">Paenibacillus profundus</name>
    <dbReference type="NCBI Taxonomy" id="1173085"/>
    <lineage>
        <taxon>Bacteria</taxon>
        <taxon>Bacillati</taxon>
        <taxon>Bacillota</taxon>
        <taxon>Bacilli</taxon>
        <taxon>Bacillales</taxon>
        <taxon>Paenibacillaceae</taxon>
        <taxon>Paenibacillus</taxon>
    </lineage>
</organism>
<dbReference type="Proteomes" id="UP001199916">
    <property type="component" value="Unassembled WGS sequence"/>
</dbReference>
<evidence type="ECO:0000256" key="1">
    <source>
        <dbReference type="SAM" id="Phobius"/>
    </source>
</evidence>
<keyword evidence="4" id="KW-1185">Reference proteome</keyword>
<gene>
    <name evidence="3" type="ORF">LQV63_22425</name>
</gene>
<accession>A0ABS8YNL3</accession>
<feature type="domain" description="DUF2062" evidence="2">
    <location>
        <begin position="4"/>
        <end position="145"/>
    </location>
</feature>
<dbReference type="RefSeq" id="WP_019421815.1">
    <property type="nucleotide sequence ID" value="NZ_JAJNBZ010000023.1"/>
</dbReference>
<evidence type="ECO:0000313" key="3">
    <source>
        <dbReference type="EMBL" id="MCE5172043.1"/>
    </source>
</evidence>
<feature type="transmembrane region" description="Helical" evidence="1">
    <location>
        <begin position="30"/>
        <end position="53"/>
    </location>
</feature>
<feature type="transmembrane region" description="Helical" evidence="1">
    <location>
        <begin position="60"/>
        <end position="80"/>
    </location>
</feature>
<dbReference type="InterPro" id="IPR018639">
    <property type="entry name" value="DUF2062"/>
</dbReference>
<evidence type="ECO:0000313" key="4">
    <source>
        <dbReference type="Proteomes" id="UP001199916"/>
    </source>
</evidence>
<sequence>MAVKRWFKYQALKLLRTHGGAAQVAKGFCIGLFIEMFTLPTAGLAFLLLFPLVYMVRGRVAAAFIGFVLGKVIYIPVAVLNERVGHWLLPSHWTVHFSMLPEWLNHVLTINMYLIVGGIIDGAILGIMLYFPVKQGLRFMQERRRQKRRWRRAESQ</sequence>
<evidence type="ECO:0000259" key="2">
    <source>
        <dbReference type="Pfam" id="PF09835"/>
    </source>
</evidence>
<comment type="caution">
    <text evidence="3">The sequence shown here is derived from an EMBL/GenBank/DDBJ whole genome shotgun (WGS) entry which is preliminary data.</text>
</comment>
<proteinExistence type="predicted"/>
<dbReference type="Pfam" id="PF09835">
    <property type="entry name" value="DUF2062"/>
    <property type="match status" value="1"/>
</dbReference>
<dbReference type="EMBL" id="JAJNBZ010000023">
    <property type="protein sequence ID" value="MCE5172043.1"/>
    <property type="molecule type" value="Genomic_DNA"/>
</dbReference>
<keyword evidence="1" id="KW-0472">Membrane</keyword>
<feature type="transmembrane region" description="Helical" evidence="1">
    <location>
        <begin position="110"/>
        <end position="133"/>
    </location>
</feature>